<accession>A0A6N2Z1B4</accession>
<name>A0A6N2Z1B4_9CLOT</name>
<sequence>MIVLDNYSKKNTYITITSEGYSIINANSINSIENGEGGFSEDNELLGIYVEDDKLYFQYNDKKYQTKPDEIICTNERLKGDKRSFKVKINDTLVCNIIYKPYVNPLALVFGDDDDEFDFLLHLSKLMKSEESILNFIKGINNLNNYYSSNS</sequence>
<dbReference type="AlphaFoldDB" id="A0A6N2Z1B4"/>
<organism evidence="1">
    <name type="scientific">Clostridium paraputrificum</name>
    <dbReference type="NCBI Taxonomy" id="29363"/>
    <lineage>
        <taxon>Bacteria</taxon>
        <taxon>Bacillati</taxon>
        <taxon>Bacillota</taxon>
        <taxon>Clostridia</taxon>
        <taxon>Eubacteriales</taxon>
        <taxon>Clostridiaceae</taxon>
        <taxon>Clostridium</taxon>
    </lineage>
</organism>
<dbReference type="EMBL" id="CACRTV010000014">
    <property type="protein sequence ID" value="VYT72253.1"/>
    <property type="molecule type" value="Genomic_DNA"/>
</dbReference>
<evidence type="ECO:0000313" key="1">
    <source>
        <dbReference type="EMBL" id="VYT72253.1"/>
    </source>
</evidence>
<protein>
    <submittedName>
        <fullName evidence="1">Uncharacterized protein</fullName>
    </submittedName>
</protein>
<gene>
    <name evidence="1" type="ORF">CPLFYP93_00440</name>
</gene>
<proteinExistence type="predicted"/>
<dbReference type="RefSeq" id="WP_156558871.1">
    <property type="nucleotide sequence ID" value="NZ_CACRTV010000014.1"/>
</dbReference>
<reference evidence="1" key="1">
    <citation type="submission" date="2019-11" db="EMBL/GenBank/DDBJ databases">
        <authorList>
            <person name="Feng L."/>
        </authorList>
    </citation>
    <scope>NUCLEOTIDE SEQUENCE</scope>
    <source>
        <strain evidence="1">CParaputrificumLFYP93</strain>
    </source>
</reference>